<dbReference type="Proteomes" id="UP000805649">
    <property type="component" value="Unassembled WGS sequence"/>
</dbReference>
<evidence type="ECO:0000313" key="1">
    <source>
        <dbReference type="EMBL" id="KAL0931675.1"/>
    </source>
</evidence>
<evidence type="ECO:0000313" key="2">
    <source>
        <dbReference type="Proteomes" id="UP000805649"/>
    </source>
</evidence>
<accession>A0ACC3YIF9</accession>
<keyword evidence="2" id="KW-1185">Reference proteome</keyword>
<gene>
    <name evidence="1" type="ORF">CTRU02_212628</name>
</gene>
<organism evidence="1 2">
    <name type="scientific">Colletotrichum truncatum</name>
    <name type="common">Anthracnose fungus</name>
    <name type="synonym">Colletotrichum capsici</name>
    <dbReference type="NCBI Taxonomy" id="5467"/>
    <lineage>
        <taxon>Eukaryota</taxon>
        <taxon>Fungi</taxon>
        <taxon>Dikarya</taxon>
        <taxon>Ascomycota</taxon>
        <taxon>Pezizomycotina</taxon>
        <taxon>Sordariomycetes</taxon>
        <taxon>Hypocreomycetidae</taxon>
        <taxon>Glomerellales</taxon>
        <taxon>Glomerellaceae</taxon>
        <taxon>Colletotrichum</taxon>
        <taxon>Colletotrichum truncatum species complex</taxon>
    </lineage>
</organism>
<sequence length="45" mass="5093">MFEVKPQIDLSGPCRKEQGKKKKKKETLTYNSGEIPSLGLGRRDT</sequence>
<protein>
    <submittedName>
        <fullName evidence="1">Uncharacterized protein</fullName>
    </submittedName>
</protein>
<reference evidence="1 2" key="1">
    <citation type="journal article" date="2020" name="Phytopathology">
        <title>Genome Sequence Resources of Colletotrichum truncatum, C. plurivorum, C. musicola, and C. sojae: Four Species Pathogenic to Soybean (Glycine max).</title>
        <authorList>
            <person name="Rogerio F."/>
            <person name="Boufleur T.R."/>
            <person name="Ciampi-Guillardi M."/>
            <person name="Sukno S.A."/>
            <person name="Thon M.R."/>
            <person name="Massola Junior N.S."/>
            <person name="Baroncelli R."/>
        </authorList>
    </citation>
    <scope>NUCLEOTIDE SEQUENCE [LARGE SCALE GENOMIC DNA]</scope>
    <source>
        <strain evidence="1 2">CMES1059</strain>
    </source>
</reference>
<name>A0ACC3YIF9_COLTU</name>
<dbReference type="EMBL" id="VUJX02000009">
    <property type="protein sequence ID" value="KAL0931675.1"/>
    <property type="molecule type" value="Genomic_DNA"/>
</dbReference>
<proteinExistence type="predicted"/>
<comment type="caution">
    <text evidence="1">The sequence shown here is derived from an EMBL/GenBank/DDBJ whole genome shotgun (WGS) entry which is preliminary data.</text>
</comment>